<sequence>MTHTMIARILGGLLLTLAADISASSGTASGALTQAMAQGERVFRNQCQGCHSLEPGVHIAGPSLHGVVGRNAGAVADFEYSAPLQQAQLVWTPESLDRFLTAPDDFLPGTRMVFWGLDEDSRHQLIDYLEQVGER</sequence>
<evidence type="ECO:0000259" key="7">
    <source>
        <dbReference type="PROSITE" id="PS51007"/>
    </source>
</evidence>
<keyword evidence="5 6" id="KW-0408">Iron</keyword>
<keyword evidence="9" id="KW-1185">Reference proteome</keyword>
<dbReference type="PROSITE" id="PS51007">
    <property type="entry name" value="CYTC"/>
    <property type="match status" value="1"/>
</dbReference>
<dbReference type="InterPro" id="IPR002327">
    <property type="entry name" value="Cyt_c_1A/1B"/>
</dbReference>
<proteinExistence type="predicted"/>
<organism evidence="8 9">
    <name type="scientific">Halomonas cupida</name>
    <dbReference type="NCBI Taxonomy" id="44933"/>
    <lineage>
        <taxon>Bacteria</taxon>
        <taxon>Pseudomonadati</taxon>
        <taxon>Pseudomonadota</taxon>
        <taxon>Gammaproteobacteria</taxon>
        <taxon>Oceanospirillales</taxon>
        <taxon>Halomonadaceae</taxon>
        <taxon>Halomonas</taxon>
    </lineage>
</organism>
<evidence type="ECO:0000313" key="9">
    <source>
        <dbReference type="Proteomes" id="UP000321726"/>
    </source>
</evidence>
<protein>
    <submittedName>
        <fullName evidence="8">Cytochrome c</fullName>
    </submittedName>
</protein>
<dbReference type="EMBL" id="BJXU01000159">
    <property type="protein sequence ID" value="GEN25733.1"/>
    <property type="molecule type" value="Genomic_DNA"/>
</dbReference>
<evidence type="ECO:0000256" key="2">
    <source>
        <dbReference type="ARBA" id="ARBA00022617"/>
    </source>
</evidence>
<dbReference type="Pfam" id="PF13442">
    <property type="entry name" value="Cytochrome_CBB3"/>
    <property type="match status" value="1"/>
</dbReference>
<comment type="caution">
    <text evidence="8">The sequence shown here is derived from an EMBL/GenBank/DDBJ whole genome shotgun (WGS) entry which is preliminary data.</text>
</comment>
<evidence type="ECO:0000256" key="1">
    <source>
        <dbReference type="ARBA" id="ARBA00022448"/>
    </source>
</evidence>
<dbReference type="SUPFAM" id="SSF46626">
    <property type="entry name" value="Cytochrome c"/>
    <property type="match status" value="1"/>
</dbReference>
<dbReference type="Proteomes" id="UP000321726">
    <property type="component" value="Unassembled WGS sequence"/>
</dbReference>
<keyword evidence="3 6" id="KW-0479">Metal-binding</keyword>
<gene>
    <name evidence="8" type="ORF">HCU01_36820</name>
</gene>
<evidence type="ECO:0000256" key="4">
    <source>
        <dbReference type="ARBA" id="ARBA00022982"/>
    </source>
</evidence>
<keyword evidence="4" id="KW-0249">Electron transport</keyword>
<accession>A0ABQ0WMD5</accession>
<name>A0ABQ0WMD5_9GAMM</name>
<reference evidence="8 9" key="1">
    <citation type="submission" date="2019-07" db="EMBL/GenBank/DDBJ databases">
        <title>Whole genome shotgun sequence of Halomonas cupida NBRC 102219.</title>
        <authorList>
            <person name="Hosoyama A."/>
            <person name="Uohara A."/>
            <person name="Ohji S."/>
            <person name="Ichikawa N."/>
        </authorList>
    </citation>
    <scope>NUCLEOTIDE SEQUENCE [LARGE SCALE GENOMIC DNA]</scope>
    <source>
        <strain evidence="8 9">NBRC 102219</strain>
    </source>
</reference>
<dbReference type="InterPro" id="IPR036909">
    <property type="entry name" value="Cyt_c-like_dom_sf"/>
</dbReference>
<dbReference type="Gene3D" id="1.10.760.10">
    <property type="entry name" value="Cytochrome c-like domain"/>
    <property type="match status" value="1"/>
</dbReference>
<dbReference type="PRINTS" id="PR00604">
    <property type="entry name" value="CYTCHRMECIAB"/>
</dbReference>
<dbReference type="PANTHER" id="PTHR11961">
    <property type="entry name" value="CYTOCHROME C"/>
    <property type="match status" value="1"/>
</dbReference>
<keyword evidence="2 6" id="KW-0349">Heme</keyword>
<evidence type="ECO:0000256" key="3">
    <source>
        <dbReference type="ARBA" id="ARBA00022723"/>
    </source>
</evidence>
<keyword evidence="1" id="KW-0813">Transport</keyword>
<dbReference type="InterPro" id="IPR009056">
    <property type="entry name" value="Cyt_c-like_dom"/>
</dbReference>
<feature type="domain" description="Cytochrome c" evidence="7">
    <location>
        <begin position="34"/>
        <end position="133"/>
    </location>
</feature>
<evidence type="ECO:0000256" key="6">
    <source>
        <dbReference type="PROSITE-ProRule" id="PRU00433"/>
    </source>
</evidence>
<evidence type="ECO:0000313" key="8">
    <source>
        <dbReference type="EMBL" id="GEN25733.1"/>
    </source>
</evidence>
<evidence type="ECO:0000256" key="5">
    <source>
        <dbReference type="ARBA" id="ARBA00023004"/>
    </source>
</evidence>